<evidence type="ECO:0000313" key="3">
    <source>
        <dbReference type="EnsemblMetazoa" id="HelroP160076"/>
    </source>
</evidence>
<dbReference type="InParanoid" id="T1EPR0"/>
<dbReference type="CTD" id="20198560"/>
<evidence type="ECO:0000313" key="4">
    <source>
        <dbReference type="Proteomes" id="UP000015101"/>
    </source>
</evidence>
<evidence type="ECO:0000256" key="1">
    <source>
        <dbReference type="SAM" id="SignalP"/>
    </source>
</evidence>
<dbReference type="KEGG" id="hro:HELRODRAFT_160076"/>
<evidence type="ECO:0000313" key="2">
    <source>
        <dbReference type="EMBL" id="ESO05974.1"/>
    </source>
</evidence>
<reference evidence="4" key="1">
    <citation type="submission" date="2012-12" db="EMBL/GenBank/DDBJ databases">
        <authorList>
            <person name="Hellsten U."/>
            <person name="Grimwood J."/>
            <person name="Chapman J.A."/>
            <person name="Shapiro H."/>
            <person name="Aerts A."/>
            <person name="Otillar R.P."/>
            <person name="Terry A.Y."/>
            <person name="Boore J.L."/>
            <person name="Simakov O."/>
            <person name="Marletaz F."/>
            <person name="Cho S.-J."/>
            <person name="Edsinger-Gonzales E."/>
            <person name="Havlak P."/>
            <person name="Kuo D.-H."/>
            <person name="Larsson T."/>
            <person name="Lv J."/>
            <person name="Arendt D."/>
            <person name="Savage R."/>
            <person name="Osoegawa K."/>
            <person name="de Jong P."/>
            <person name="Lindberg D.R."/>
            <person name="Seaver E.C."/>
            <person name="Weisblat D.A."/>
            <person name="Putnam N.H."/>
            <person name="Grigoriev I.V."/>
            <person name="Rokhsar D.S."/>
        </authorList>
    </citation>
    <scope>NUCLEOTIDE SEQUENCE</scope>
</reference>
<gene>
    <name evidence="3" type="primary">20198560</name>
    <name evidence="2" type="ORF">HELRODRAFT_160076</name>
</gene>
<feature type="signal peptide" evidence="1">
    <location>
        <begin position="1"/>
        <end position="17"/>
    </location>
</feature>
<dbReference type="HOGENOM" id="CLU_1919304_0_0_1"/>
<dbReference type="Proteomes" id="UP000015101">
    <property type="component" value="Unassembled WGS sequence"/>
</dbReference>
<protein>
    <submittedName>
        <fullName evidence="2 3">Uncharacterized protein</fullName>
    </submittedName>
</protein>
<reference evidence="3" key="3">
    <citation type="submission" date="2015-06" db="UniProtKB">
        <authorList>
            <consortium name="EnsemblMetazoa"/>
        </authorList>
    </citation>
    <scope>IDENTIFICATION</scope>
</reference>
<reference evidence="2 4" key="2">
    <citation type="journal article" date="2013" name="Nature">
        <title>Insights into bilaterian evolution from three spiralian genomes.</title>
        <authorList>
            <person name="Simakov O."/>
            <person name="Marletaz F."/>
            <person name="Cho S.J."/>
            <person name="Edsinger-Gonzales E."/>
            <person name="Havlak P."/>
            <person name="Hellsten U."/>
            <person name="Kuo D.H."/>
            <person name="Larsson T."/>
            <person name="Lv J."/>
            <person name="Arendt D."/>
            <person name="Savage R."/>
            <person name="Osoegawa K."/>
            <person name="de Jong P."/>
            <person name="Grimwood J."/>
            <person name="Chapman J.A."/>
            <person name="Shapiro H."/>
            <person name="Aerts A."/>
            <person name="Otillar R.P."/>
            <person name="Terry A.Y."/>
            <person name="Boore J.L."/>
            <person name="Grigoriev I.V."/>
            <person name="Lindberg D.R."/>
            <person name="Seaver E.C."/>
            <person name="Weisblat D.A."/>
            <person name="Putnam N.H."/>
            <person name="Rokhsar D.S."/>
        </authorList>
    </citation>
    <scope>NUCLEOTIDE SEQUENCE</scope>
</reference>
<proteinExistence type="predicted"/>
<organism evidence="3 4">
    <name type="scientific">Helobdella robusta</name>
    <name type="common">Californian leech</name>
    <dbReference type="NCBI Taxonomy" id="6412"/>
    <lineage>
        <taxon>Eukaryota</taxon>
        <taxon>Metazoa</taxon>
        <taxon>Spiralia</taxon>
        <taxon>Lophotrochozoa</taxon>
        <taxon>Annelida</taxon>
        <taxon>Clitellata</taxon>
        <taxon>Hirudinea</taxon>
        <taxon>Rhynchobdellida</taxon>
        <taxon>Glossiphoniidae</taxon>
        <taxon>Helobdella</taxon>
    </lineage>
</organism>
<accession>T1EPR0</accession>
<dbReference type="EMBL" id="KB096324">
    <property type="protein sequence ID" value="ESO05974.1"/>
    <property type="molecule type" value="Genomic_DNA"/>
</dbReference>
<keyword evidence="1" id="KW-0732">Signal</keyword>
<dbReference type="AlphaFoldDB" id="T1EPR0"/>
<name>T1EPR0_HELRO</name>
<dbReference type="GeneID" id="20198560"/>
<feature type="chain" id="PRO_5010979935" evidence="1">
    <location>
        <begin position="18"/>
        <end position="132"/>
    </location>
</feature>
<dbReference type="EMBL" id="AMQM01000492">
    <property type="status" value="NOT_ANNOTATED_CDS"/>
    <property type="molecule type" value="Genomic_DNA"/>
</dbReference>
<dbReference type="EnsemblMetazoa" id="HelroT160076">
    <property type="protein sequence ID" value="HelroP160076"/>
    <property type="gene ID" value="HelroG160076"/>
</dbReference>
<dbReference type="RefSeq" id="XP_009015342.1">
    <property type="nucleotide sequence ID" value="XM_009017094.1"/>
</dbReference>
<keyword evidence="4" id="KW-1185">Reference proteome</keyword>
<sequence>MLLLQLLLLLALLVALALVMLHCSRRSAWNICGVRLSSLEMQSQQAKFSSQLTLAIKSFFVFTLSLLRCSDDCAADSRSSIHTECTSNDCQDNNNDNDDKGNKSHKVINSHNNQNINHHYHCYYESSQPLRQ</sequence>